<evidence type="ECO:0000256" key="1">
    <source>
        <dbReference type="SAM" id="MobiDB-lite"/>
    </source>
</evidence>
<evidence type="ECO:0000313" key="2">
    <source>
        <dbReference type="EMBL" id="SVA62574.1"/>
    </source>
</evidence>
<gene>
    <name evidence="2" type="ORF">METZ01_LOCUS115428</name>
</gene>
<organism evidence="2">
    <name type="scientific">marine metagenome</name>
    <dbReference type="NCBI Taxonomy" id="408172"/>
    <lineage>
        <taxon>unclassified sequences</taxon>
        <taxon>metagenomes</taxon>
        <taxon>ecological metagenomes</taxon>
    </lineage>
</organism>
<sequence>MKKYLSVFLLLIVSVSGQRPEKRDPVPSEASEPSVRSQESSTSYIPRRLSYQGLLTRSNGQPAENRTYEVKFRLYKEAEGGTHFWEEIHPDLGIDDGLFSTILGKVNELSSVPPGAFLEVEVDGSILSPRQEFTSVFYSVLSDTANYAKGYTPTTDMAAVALSGDYYDLSSLPDLGSIASQDMDNVDLDGGSIDGTTIGADSAAAGKFTNVHASGTVTADVFVGSASGLTGILADSIGVLSGDYPFVFEGSTVDDYETTISLEDPQEDHMIMIPGTNGTIITTGNDGSIDAVGTIGSGTWQGTPVADFYVSQDLTISGGTVDSTVIGGTTPAEGTFTSVIANEDIQANGTLSLDRGITFIEDSELNVLDSVTAGFATANKAVVVDEDKNISGIRDLTMSGTISADTLTGSFNGDGSGITGVAASSVGVLTGVAPLVLEGATADEFEIIILVDDPTMDQGITIPNVSGTFLTTGNDGSIDAVG</sequence>
<accession>A0A381XCV7</accession>
<dbReference type="AlphaFoldDB" id="A0A381XCV7"/>
<proteinExistence type="predicted"/>
<dbReference type="EMBL" id="UINC01014718">
    <property type="protein sequence ID" value="SVA62574.1"/>
    <property type="molecule type" value="Genomic_DNA"/>
</dbReference>
<feature type="non-terminal residue" evidence="2">
    <location>
        <position position="482"/>
    </location>
</feature>
<feature type="region of interest" description="Disordered" evidence="1">
    <location>
        <begin position="19"/>
        <end position="43"/>
    </location>
</feature>
<protein>
    <submittedName>
        <fullName evidence="2">Uncharacterized protein</fullName>
    </submittedName>
</protein>
<feature type="compositionally biased region" description="Polar residues" evidence="1">
    <location>
        <begin position="34"/>
        <end position="43"/>
    </location>
</feature>
<reference evidence="2" key="1">
    <citation type="submission" date="2018-05" db="EMBL/GenBank/DDBJ databases">
        <authorList>
            <person name="Lanie J.A."/>
            <person name="Ng W.-L."/>
            <person name="Kazmierczak K.M."/>
            <person name="Andrzejewski T.M."/>
            <person name="Davidsen T.M."/>
            <person name="Wayne K.J."/>
            <person name="Tettelin H."/>
            <person name="Glass J.I."/>
            <person name="Rusch D."/>
            <person name="Podicherti R."/>
            <person name="Tsui H.-C.T."/>
            <person name="Winkler M.E."/>
        </authorList>
    </citation>
    <scope>NUCLEOTIDE SEQUENCE</scope>
</reference>
<name>A0A381XCV7_9ZZZZ</name>